<dbReference type="RefSeq" id="WP_200823385.1">
    <property type="nucleotide sequence ID" value="NZ_FNVU01000011.1"/>
</dbReference>
<gene>
    <name evidence="3" type="ORF">SAMN05216223_111158</name>
</gene>
<proteinExistence type="predicted"/>
<organism evidence="3 4">
    <name type="scientific">Actinacidiphila yanglinensis</name>
    <dbReference type="NCBI Taxonomy" id="310779"/>
    <lineage>
        <taxon>Bacteria</taxon>
        <taxon>Bacillati</taxon>
        <taxon>Actinomycetota</taxon>
        <taxon>Actinomycetes</taxon>
        <taxon>Kitasatosporales</taxon>
        <taxon>Streptomycetaceae</taxon>
        <taxon>Actinacidiphila</taxon>
    </lineage>
</organism>
<dbReference type="InterPro" id="IPR050791">
    <property type="entry name" value="Aldo-Keto_reductase"/>
</dbReference>
<dbReference type="InterPro" id="IPR020471">
    <property type="entry name" value="AKR"/>
</dbReference>
<dbReference type="InterPro" id="IPR023210">
    <property type="entry name" value="NADP_OxRdtase_dom"/>
</dbReference>
<dbReference type="PANTHER" id="PTHR43625:SF40">
    <property type="entry name" value="ALDO-KETO REDUCTASE YAKC [NADP(+)]"/>
    <property type="match status" value="1"/>
</dbReference>
<dbReference type="GO" id="GO:0016491">
    <property type="term" value="F:oxidoreductase activity"/>
    <property type="evidence" value="ECO:0007669"/>
    <property type="project" value="UniProtKB-KW"/>
</dbReference>
<dbReference type="Gene3D" id="3.20.20.100">
    <property type="entry name" value="NADP-dependent oxidoreductase domain"/>
    <property type="match status" value="1"/>
</dbReference>
<dbReference type="PANTHER" id="PTHR43625">
    <property type="entry name" value="AFLATOXIN B1 ALDEHYDE REDUCTASE"/>
    <property type="match status" value="1"/>
</dbReference>
<evidence type="ECO:0000313" key="3">
    <source>
        <dbReference type="EMBL" id="SEG79519.1"/>
    </source>
</evidence>
<dbReference type="PRINTS" id="PR00069">
    <property type="entry name" value="ALDKETRDTASE"/>
</dbReference>
<dbReference type="GO" id="GO:0005737">
    <property type="term" value="C:cytoplasm"/>
    <property type="evidence" value="ECO:0007669"/>
    <property type="project" value="TreeGrafter"/>
</dbReference>
<dbReference type="Proteomes" id="UP000236754">
    <property type="component" value="Unassembled WGS sequence"/>
</dbReference>
<sequence>MTTPASTPQASGATTTLAGRPVARVGLGAMQLTGGHGLAGADPDRAAAVLRTAVEHGVNHIDTAQFYNAGRCNQLIRDTLAPYPDDLVLVTKIGAEHDDRAGLVAAQRPEQLRAGVEANLTGLGIDRIDVVNLRRVDSPPGIIAEGDQVVDLDSQLAELAALRDEGKIAGIGLSNVSADQLRQALPAGIACVQNSYSLLDRTSEPVLDLCRTHSIPWVPFCPLGSAFPNNPKVTAHPTVIHTATTLSTTPAQVGLAWLLATYPHTLLIPGTTNPSHLLDNLAAATLHLPAETLTTLTTLT</sequence>
<protein>
    <submittedName>
        <fullName evidence="3">Predicted oxidoreductase</fullName>
    </submittedName>
</protein>
<dbReference type="Pfam" id="PF00248">
    <property type="entry name" value="Aldo_ket_red"/>
    <property type="match status" value="1"/>
</dbReference>
<dbReference type="SUPFAM" id="SSF51430">
    <property type="entry name" value="NAD(P)-linked oxidoreductase"/>
    <property type="match status" value="1"/>
</dbReference>
<dbReference type="CDD" id="cd19088">
    <property type="entry name" value="AKR_AKR13B1"/>
    <property type="match status" value="1"/>
</dbReference>
<reference evidence="3 4" key="1">
    <citation type="submission" date="2016-10" db="EMBL/GenBank/DDBJ databases">
        <authorList>
            <person name="de Groot N.N."/>
        </authorList>
    </citation>
    <scope>NUCLEOTIDE SEQUENCE [LARGE SCALE GENOMIC DNA]</scope>
    <source>
        <strain evidence="3 4">CGMCC 4.2023</strain>
    </source>
</reference>
<evidence type="ECO:0000313" key="4">
    <source>
        <dbReference type="Proteomes" id="UP000236754"/>
    </source>
</evidence>
<name>A0A1H6D2D1_9ACTN</name>
<feature type="domain" description="NADP-dependent oxidoreductase" evidence="2">
    <location>
        <begin position="25"/>
        <end position="297"/>
    </location>
</feature>
<evidence type="ECO:0000259" key="2">
    <source>
        <dbReference type="Pfam" id="PF00248"/>
    </source>
</evidence>
<accession>A0A1H6D2D1</accession>
<evidence type="ECO:0000256" key="1">
    <source>
        <dbReference type="ARBA" id="ARBA00023002"/>
    </source>
</evidence>
<dbReference type="InterPro" id="IPR036812">
    <property type="entry name" value="NAD(P)_OxRdtase_dom_sf"/>
</dbReference>
<dbReference type="EMBL" id="FNVU01000011">
    <property type="protein sequence ID" value="SEG79519.1"/>
    <property type="molecule type" value="Genomic_DNA"/>
</dbReference>
<keyword evidence="1" id="KW-0560">Oxidoreductase</keyword>
<keyword evidence="4" id="KW-1185">Reference proteome</keyword>
<dbReference type="AlphaFoldDB" id="A0A1H6D2D1"/>